<keyword evidence="3" id="KW-1185">Reference proteome</keyword>
<evidence type="ECO:0000313" key="2">
    <source>
        <dbReference type="EMBL" id="KAJ1140421.1"/>
    </source>
</evidence>
<sequence length="78" mass="8834">MPWMLLEPCPTVQAEPELQTAEEHSTHQDPVSAEESKRRHLPVSHDTRDAKKQQVAVRMDQKGCGGVGAVLFIRRQFL</sequence>
<dbReference type="EMBL" id="JANPWB010000010">
    <property type="protein sequence ID" value="KAJ1140421.1"/>
    <property type="molecule type" value="Genomic_DNA"/>
</dbReference>
<organism evidence="2 3">
    <name type="scientific">Pleurodeles waltl</name>
    <name type="common">Iberian ribbed newt</name>
    <dbReference type="NCBI Taxonomy" id="8319"/>
    <lineage>
        <taxon>Eukaryota</taxon>
        <taxon>Metazoa</taxon>
        <taxon>Chordata</taxon>
        <taxon>Craniata</taxon>
        <taxon>Vertebrata</taxon>
        <taxon>Euteleostomi</taxon>
        <taxon>Amphibia</taxon>
        <taxon>Batrachia</taxon>
        <taxon>Caudata</taxon>
        <taxon>Salamandroidea</taxon>
        <taxon>Salamandridae</taxon>
        <taxon>Pleurodelinae</taxon>
        <taxon>Pleurodeles</taxon>
    </lineage>
</organism>
<dbReference type="Proteomes" id="UP001066276">
    <property type="component" value="Chromosome 6"/>
</dbReference>
<feature type="region of interest" description="Disordered" evidence="1">
    <location>
        <begin position="1"/>
        <end position="53"/>
    </location>
</feature>
<evidence type="ECO:0000256" key="1">
    <source>
        <dbReference type="SAM" id="MobiDB-lite"/>
    </source>
</evidence>
<reference evidence="2" key="1">
    <citation type="journal article" date="2022" name="bioRxiv">
        <title>Sequencing and chromosome-scale assembly of the giantPleurodeles waltlgenome.</title>
        <authorList>
            <person name="Brown T."/>
            <person name="Elewa A."/>
            <person name="Iarovenko S."/>
            <person name="Subramanian E."/>
            <person name="Araus A.J."/>
            <person name="Petzold A."/>
            <person name="Susuki M."/>
            <person name="Suzuki K.-i.T."/>
            <person name="Hayashi T."/>
            <person name="Toyoda A."/>
            <person name="Oliveira C."/>
            <person name="Osipova E."/>
            <person name="Leigh N.D."/>
            <person name="Simon A."/>
            <person name="Yun M.H."/>
        </authorList>
    </citation>
    <scope>NUCLEOTIDE SEQUENCE</scope>
    <source>
        <strain evidence="2">20211129_DDA</strain>
        <tissue evidence="2">Liver</tissue>
    </source>
</reference>
<proteinExistence type="predicted"/>
<protein>
    <submittedName>
        <fullName evidence="2">Uncharacterized protein</fullName>
    </submittedName>
</protein>
<gene>
    <name evidence="2" type="ORF">NDU88_006773</name>
</gene>
<feature type="compositionally biased region" description="Basic and acidic residues" evidence="1">
    <location>
        <begin position="43"/>
        <end position="52"/>
    </location>
</feature>
<accession>A0AAV7QIP9</accession>
<dbReference type="AlphaFoldDB" id="A0AAV7QIP9"/>
<name>A0AAV7QIP9_PLEWA</name>
<evidence type="ECO:0000313" key="3">
    <source>
        <dbReference type="Proteomes" id="UP001066276"/>
    </source>
</evidence>
<comment type="caution">
    <text evidence="2">The sequence shown here is derived from an EMBL/GenBank/DDBJ whole genome shotgun (WGS) entry which is preliminary data.</text>
</comment>